<dbReference type="Pfam" id="PF07209">
    <property type="entry name" value="DUF1415"/>
    <property type="match status" value="1"/>
</dbReference>
<name>A0A432XSK4_9GAMM</name>
<dbReference type="EMBL" id="PIPV01000009">
    <property type="protein sequence ID" value="RUO51697.1"/>
    <property type="molecule type" value="Genomic_DNA"/>
</dbReference>
<dbReference type="OrthoDB" id="277390at2"/>
<dbReference type="Proteomes" id="UP000287330">
    <property type="component" value="Unassembled WGS sequence"/>
</dbReference>
<sequence length="183" mass="21338">MEQHVIIDQTRRWVQEVVVKFNFCPFARPEVEAQRVRYCVVPEQDRLSQLEALNHELLTLQEQSAIATTLLIVPNGVEGFYDFLDLLDQANELLELQGFAGEFQLAHFHPDYCFADAKQSDPENYTNRSPYPVLHLLREHMMEEALEQFEHPEKIPERNIEYCRRRGAEYFAQQLATITAGKG</sequence>
<dbReference type="AlphaFoldDB" id="A0A432XSK4"/>
<reference evidence="2" key="1">
    <citation type="journal article" date="2018" name="Front. Microbiol.">
        <title>Genome-Based Analysis Reveals the Taxonomy and Diversity of the Family Idiomarinaceae.</title>
        <authorList>
            <person name="Liu Y."/>
            <person name="Lai Q."/>
            <person name="Shao Z."/>
        </authorList>
    </citation>
    <scope>NUCLEOTIDE SEQUENCE [LARGE SCALE GENOMIC DNA]</scope>
    <source>
        <strain evidence="2">F23</strain>
    </source>
</reference>
<proteinExistence type="predicted"/>
<accession>A0A432XSK4</accession>
<dbReference type="InterPro" id="IPR009858">
    <property type="entry name" value="DUF1415"/>
</dbReference>
<gene>
    <name evidence="1" type="ORF">CWE25_10480</name>
</gene>
<protein>
    <submittedName>
        <fullName evidence="1">DUF1415 domain-containing protein</fullName>
    </submittedName>
</protein>
<keyword evidence="2" id="KW-1185">Reference proteome</keyword>
<evidence type="ECO:0000313" key="1">
    <source>
        <dbReference type="EMBL" id="RUO51697.1"/>
    </source>
</evidence>
<organism evidence="1 2">
    <name type="scientific">Idiomarina fontislapidosi</name>
    <dbReference type="NCBI Taxonomy" id="263723"/>
    <lineage>
        <taxon>Bacteria</taxon>
        <taxon>Pseudomonadati</taxon>
        <taxon>Pseudomonadota</taxon>
        <taxon>Gammaproteobacteria</taxon>
        <taxon>Alteromonadales</taxon>
        <taxon>Idiomarinaceae</taxon>
        <taxon>Idiomarina</taxon>
    </lineage>
</organism>
<comment type="caution">
    <text evidence="1">The sequence shown here is derived from an EMBL/GenBank/DDBJ whole genome shotgun (WGS) entry which is preliminary data.</text>
</comment>
<dbReference type="RefSeq" id="WP_110575471.1">
    <property type="nucleotide sequence ID" value="NZ_PIPV01000009.1"/>
</dbReference>
<evidence type="ECO:0000313" key="2">
    <source>
        <dbReference type="Proteomes" id="UP000287330"/>
    </source>
</evidence>